<dbReference type="EMBL" id="CAJOBH010002574">
    <property type="protein sequence ID" value="CAF3913389.1"/>
    <property type="molecule type" value="Genomic_DNA"/>
</dbReference>
<name>A0A8S2LQ51_9BILA</name>
<dbReference type="AlphaFoldDB" id="A0A8S2LQ51"/>
<proteinExistence type="predicted"/>
<comment type="caution">
    <text evidence="1">The sequence shown here is derived from an EMBL/GenBank/DDBJ whole genome shotgun (WGS) entry which is preliminary data.</text>
</comment>
<protein>
    <submittedName>
        <fullName evidence="1">Uncharacterized protein</fullName>
    </submittedName>
</protein>
<evidence type="ECO:0000313" key="2">
    <source>
        <dbReference type="Proteomes" id="UP000681967"/>
    </source>
</evidence>
<reference evidence="1" key="1">
    <citation type="submission" date="2021-02" db="EMBL/GenBank/DDBJ databases">
        <authorList>
            <person name="Nowell W R."/>
        </authorList>
    </citation>
    <scope>NUCLEOTIDE SEQUENCE</scope>
</reference>
<sequence>MESFTAKSIPLIDTRAKNANGINLFDIQSIEFYQYDASTEVGFDYVERNIIFQFSKRSRIFKSVPSSVFACAIIYTLAFLQVNGRNVDASAALNRAAEILNISPPINWADYMGPPVTSGSNGFVKVDSSQLEAIMKNWSIPKEVFDSAVQSVRLLTLRAIKTSYIAQVFKFNTHSVNSISTLLVAVRMASSSTTLTPLFEIKYVTINTRTEIKKQSVRNVQTKCKRCNKCLWARECCCEDIASNQERDSTPEELDLIIQKMTSDQYTWFIKNKV</sequence>
<accession>A0A8S2LQ51</accession>
<dbReference type="Proteomes" id="UP000681967">
    <property type="component" value="Unassembled WGS sequence"/>
</dbReference>
<gene>
    <name evidence="1" type="ORF">BYL167_LOCUS9106</name>
</gene>
<evidence type="ECO:0000313" key="1">
    <source>
        <dbReference type="EMBL" id="CAF3913389.1"/>
    </source>
</evidence>
<organism evidence="1 2">
    <name type="scientific">Rotaria magnacalcarata</name>
    <dbReference type="NCBI Taxonomy" id="392030"/>
    <lineage>
        <taxon>Eukaryota</taxon>
        <taxon>Metazoa</taxon>
        <taxon>Spiralia</taxon>
        <taxon>Gnathifera</taxon>
        <taxon>Rotifera</taxon>
        <taxon>Eurotatoria</taxon>
        <taxon>Bdelloidea</taxon>
        <taxon>Philodinida</taxon>
        <taxon>Philodinidae</taxon>
        <taxon>Rotaria</taxon>
    </lineage>
</organism>